<proteinExistence type="predicted"/>
<keyword evidence="2" id="KW-1185">Reference proteome</keyword>
<dbReference type="RefSeq" id="WP_073017146.1">
    <property type="nucleotide sequence ID" value="NZ_FQWF01000002.1"/>
</dbReference>
<dbReference type="Proteomes" id="UP000184020">
    <property type="component" value="Unassembled WGS sequence"/>
</dbReference>
<dbReference type="EMBL" id="FQWF01000002">
    <property type="protein sequence ID" value="SHG09250.1"/>
    <property type="molecule type" value="Genomic_DNA"/>
</dbReference>
<name>A0A1M5GZS9_9FLAO</name>
<evidence type="ECO:0000313" key="1">
    <source>
        <dbReference type="EMBL" id="SHG09250.1"/>
    </source>
</evidence>
<dbReference type="OrthoDB" id="798979at2"/>
<dbReference type="AlphaFoldDB" id="A0A1M5GZS9"/>
<organism evidence="1 2">
    <name type="scientific">Flavobacterium micromati</name>
    <dbReference type="NCBI Taxonomy" id="229205"/>
    <lineage>
        <taxon>Bacteria</taxon>
        <taxon>Pseudomonadati</taxon>
        <taxon>Bacteroidota</taxon>
        <taxon>Flavobacteriia</taxon>
        <taxon>Flavobacteriales</taxon>
        <taxon>Flavobacteriaceae</taxon>
        <taxon>Flavobacterium</taxon>
    </lineage>
</organism>
<evidence type="ECO:0000313" key="2">
    <source>
        <dbReference type="Proteomes" id="UP000184020"/>
    </source>
</evidence>
<evidence type="ECO:0008006" key="3">
    <source>
        <dbReference type="Google" id="ProtNLM"/>
    </source>
</evidence>
<reference evidence="2" key="1">
    <citation type="submission" date="2016-11" db="EMBL/GenBank/DDBJ databases">
        <authorList>
            <person name="Varghese N."/>
            <person name="Submissions S."/>
        </authorList>
    </citation>
    <scope>NUCLEOTIDE SEQUENCE [LARGE SCALE GENOMIC DNA]</scope>
    <source>
        <strain evidence="2">DSM 17659</strain>
    </source>
</reference>
<protein>
    <recommendedName>
        <fullName evidence="3">Addiction module component</fullName>
    </recommendedName>
</protein>
<accession>A0A1M5GZS9</accession>
<sequence>MNVQYISDNLGNKTAVVVAIEDWESIKKSYPSIENVNEELPEWQKDILDARLSDLNNPEKFKSIEYLFDVLDEEI</sequence>
<dbReference type="STRING" id="229205.SAMN05444372_102226"/>
<gene>
    <name evidence="1" type="ORF">SAMN05444372_102226</name>
</gene>